<dbReference type="InterPro" id="IPR006424">
    <property type="entry name" value="Glyceraldehyde-3-P_DH_1"/>
</dbReference>
<dbReference type="EC" id="1.2.1.-" evidence="9"/>
<dbReference type="CDD" id="cd18126">
    <property type="entry name" value="GAPDH_I_C"/>
    <property type="match status" value="1"/>
</dbReference>
<keyword evidence="12" id="KW-1185">Reference proteome</keyword>
<feature type="domain" description="Glyceraldehyde 3-phosphate dehydrogenase NAD(P) binding" evidence="10">
    <location>
        <begin position="3"/>
        <end position="152"/>
    </location>
</feature>
<dbReference type="Gene3D" id="3.40.50.720">
    <property type="entry name" value="NAD(P)-binding Rossmann-like Domain"/>
    <property type="match status" value="1"/>
</dbReference>
<dbReference type="Gene3D" id="3.30.360.10">
    <property type="entry name" value="Dihydrodipicolinate Reductase, domain 2"/>
    <property type="match status" value="1"/>
</dbReference>
<dbReference type="SUPFAM" id="SSF55347">
    <property type="entry name" value="Glyceraldehyde-3-phosphate dehydrogenase-like, C-terminal domain"/>
    <property type="match status" value="1"/>
</dbReference>
<keyword evidence="6" id="KW-0520">NAD</keyword>
<sequence length="331" mass="36238">MATRIGLNGFGRIGRCLARILEDNDTLELVAYNARSPVDEYARLLKYDSVHGRFKGTVEHDADNLIVNGRKIRAYHWPKPSEAQWSDAGVDIVVEATGKFKDRESCEHHMAAGAKKVIISAPTKGEDLTMVFNVNHDDYDPAKHNILSVASCTTNALAPMAKVVHENFGIEYGLMTTIHSYTTSQAILDGPAGKDPRRGRAAALSQIPTSTGAAQAVTLVLPELKGRLDGMAVRVPTPDASLVDAVFHLEKETDAEALNEVFKKNVNPTLGYTDDYLVSTDFIGDDHGTVIDGLSTKVIKGRLAKVLSWYDNEWGFCCQLVRCLEHVSKSL</sequence>
<feature type="binding site" evidence="5">
    <location>
        <position position="182"/>
    </location>
    <ligand>
        <name>D-glyceraldehyde 3-phosphate</name>
        <dbReference type="ChEBI" id="CHEBI:59776"/>
    </ligand>
</feature>
<feature type="binding site" evidence="6">
    <location>
        <begin position="12"/>
        <end position="13"/>
    </location>
    <ligand>
        <name>NAD(+)</name>
        <dbReference type="ChEBI" id="CHEBI:57540"/>
    </ligand>
</feature>
<evidence type="ECO:0000256" key="9">
    <source>
        <dbReference type="RuleBase" id="RU361160"/>
    </source>
</evidence>
<dbReference type="GO" id="GO:0006006">
    <property type="term" value="P:glucose metabolic process"/>
    <property type="evidence" value="ECO:0007669"/>
    <property type="project" value="InterPro"/>
</dbReference>
<dbReference type="Pfam" id="PF00044">
    <property type="entry name" value="Gp_dh_N"/>
    <property type="match status" value="1"/>
</dbReference>
<comment type="subunit">
    <text evidence="2">Homotetramer.</text>
</comment>
<evidence type="ECO:0000256" key="2">
    <source>
        <dbReference type="ARBA" id="ARBA00011881"/>
    </source>
</evidence>
<dbReference type="FunFam" id="3.30.360.10:FF:000002">
    <property type="entry name" value="Glyceraldehyde-3-phosphate dehydrogenase"/>
    <property type="match status" value="1"/>
</dbReference>
<dbReference type="InterPro" id="IPR020830">
    <property type="entry name" value="GlycerAld_3-P_DH_AS"/>
</dbReference>
<proteinExistence type="inferred from homology"/>
<dbReference type="GO" id="GO:0016620">
    <property type="term" value="F:oxidoreductase activity, acting on the aldehyde or oxo group of donors, NAD or NADP as acceptor"/>
    <property type="evidence" value="ECO:0007669"/>
    <property type="project" value="InterPro"/>
</dbReference>
<dbReference type="Proteomes" id="UP000448292">
    <property type="component" value="Unassembled WGS sequence"/>
</dbReference>
<dbReference type="Pfam" id="PF02800">
    <property type="entry name" value="Gp_dh_C"/>
    <property type="match status" value="1"/>
</dbReference>
<evidence type="ECO:0000259" key="10">
    <source>
        <dbReference type="SMART" id="SM00846"/>
    </source>
</evidence>
<dbReference type="OrthoDB" id="9803304at2"/>
<dbReference type="InterPro" id="IPR020829">
    <property type="entry name" value="GlycerAld_3-P_DH_cat"/>
</dbReference>
<reference evidence="11 12" key="1">
    <citation type="submission" date="2018-06" db="EMBL/GenBank/DDBJ databases">
        <title>Complete genome of Desulfovibrio indonesiensis P37SLT.</title>
        <authorList>
            <person name="Crispim J.S."/>
            <person name="Vidigal P.M.P."/>
            <person name="Silva L.C.F."/>
            <person name="Laguardia C.N."/>
            <person name="Araujo L.C."/>
            <person name="Dias R.S."/>
            <person name="Sousa M.P."/>
            <person name="Paula S.O."/>
            <person name="Silva C."/>
        </authorList>
    </citation>
    <scope>NUCLEOTIDE SEQUENCE [LARGE SCALE GENOMIC DNA]</scope>
    <source>
        <strain evidence="11 12">P37SLT</strain>
    </source>
</reference>
<evidence type="ECO:0000313" key="11">
    <source>
        <dbReference type="EMBL" id="TVM18699.1"/>
    </source>
</evidence>
<feature type="binding site" evidence="5">
    <location>
        <begin position="211"/>
        <end position="212"/>
    </location>
    <ligand>
        <name>D-glyceraldehyde 3-phosphate</name>
        <dbReference type="ChEBI" id="CHEBI:59776"/>
    </ligand>
</feature>
<evidence type="ECO:0000256" key="7">
    <source>
        <dbReference type="PIRSR" id="PIRSR000149-4"/>
    </source>
</evidence>
<protein>
    <recommendedName>
        <fullName evidence="9">Glyceraldehyde-3-phosphate dehydrogenase</fullName>
        <ecNumber evidence="9">1.2.1.-</ecNumber>
    </recommendedName>
</protein>
<comment type="caution">
    <text evidence="11">The sequence shown here is derived from an EMBL/GenBank/DDBJ whole genome shotgun (WGS) entry which is preliminary data.</text>
</comment>
<dbReference type="NCBIfam" id="TIGR01534">
    <property type="entry name" value="GAPDH-I"/>
    <property type="match status" value="1"/>
</dbReference>
<dbReference type="SUPFAM" id="SSF51735">
    <property type="entry name" value="NAD(P)-binding Rossmann-fold domains"/>
    <property type="match status" value="1"/>
</dbReference>
<dbReference type="PROSITE" id="PS00071">
    <property type="entry name" value="GAPDH"/>
    <property type="match status" value="1"/>
</dbReference>
<keyword evidence="6" id="KW-0547">Nucleotide-binding</keyword>
<dbReference type="InterPro" id="IPR036291">
    <property type="entry name" value="NAD(P)-bd_dom_sf"/>
</dbReference>
<feature type="binding site" evidence="5">
    <location>
        <begin position="151"/>
        <end position="153"/>
    </location>
    <ligand>
        <name>D-glyceraldehyde 3-phosphate</name>
        <dbReference type="ChEBI" id="CHEBI:59776"/>
    </ligand>
</feature>
<dbReference type="EMBL" id="QMIE01000003">
    <property type="protein sequence ID" value="TVM18699.1"/>
    <property type="molecule type" value="Genomic_DNA"/>
</dbReference>
<dbReference type="AlphaFoldDB" id="A0A7M3MGV3"/>
<feature type="site" description="Activates thiol group during catalysis" evidence="7">
    <location>
        <position position="179"/>
    </location>
</feature>
<accession>A0A7M3MGV3</accession>
<dbReference type="PRINTS" id="PR00078">
    <property type="entry name" value="G3PDHDRGNASE"/>
</dbReference>
<dbReference type="RefSeq" id="WP_144301955.1">
    <property type="nucleotide sequence ID" value="NZ_QMIE01000003.1"/>
</dbReference>
<organism evidence="11 12">
    <name type="scientific">Oceanidesulfovibrio indonesiensis</name>
    <dbReference type="NCBI Taxonomy" id="54767"/>
    <lineage>
        <taxon>Bacteria</taxon>
        <taxon>Pseudomonadati</taxon>
        <taxon>Thermodesulfobacteriota</taxon>
        <taxon>Desulfovibrionia</taxon>
        <taxon>Desulfovibrionales</taxon>
        <taxon>Desulfovibrionaceae</taxon>
        <taxon>Oceanidesulfovibrio</taxon>
    </lineage>
</organism>
<dbReference type="FunFam" id="3.40.50.720:FF:000001">
    <property type="entry name" value="Glyceraldehyde-3-phosphate dehydrogenase"/>
    <property type="match status" value="1"/>
</dbReference>
<dbReference type="CDD" id="cd05214">
    <property type="entry name" value="GAPDH_I_N"/>
    <property type="match status" value="1"/>
</dbReference>
<dbReference type="GO" id="GO:0050661">
    <property type="term" value="F:NADP binding"/>
    <property type="evidence" value="ECO:0007669"/>
    <property type="project" value="InterPro"/>
</dbReference>
<comment type="similarity">
    <text evidence="1 8">Belongs to the glyceraldehyde-3-phosphate dehydrogenase family.</text>
</comment>
<evidence type="ECO:0000313" key="12">
    <source>
        <dbReference type="Proteomes" id="UP000448292"/>
    </source>
</evidence>
<evidence type="ECO:0000256" key="8">
    <source>
        <dbReference type="RuleBase" id="RU000397"/>
    </source>
</evidence>
<evidence type="ECO:0000256" key="4">
    <source>
        <dbReference type="PIRSR" id="PIRSR000149-1"/>
    </source>
</evidence>
<evidence type="ECO:0000256" key="3">
    <source>
        <dbReference type="ARBA" id="ARBA00023002"/>
    </source>
</evidence>
<evidence type="ECO:0000256" key="5">
    <source>
        <dbReference type="PIRSR" id="PIRSR000149-2"/>
    </source>
</evidence>
<dbReference type="PANTHER" id="PTHR43148">
    <property type="entry name" value="GLYCERALDEHYDE-3-PHOSPHATE DEHYDROGENASE 2"/>
    <property type="match status" value="1"/>
</dbReference>
<dbReference type="SMART" id="SM00846">
    <property type="entry name" value="Gp_dh_N"/>
    <property type="match status" value="1"/>
</dbReference>
<feature type="binding site" evidence="6">
    <location>
        <position position="120"/>
    </location>
    <ligand>
        <name>NAD(+)</name>
        <dbReference type="ChEBI" id="CHEBI:57540"/>
    </ligand>
</feature>
<dbReference type="InterPro" id="IPR020831">
    <property type="entry name" value="GlycerAld/Erythrose_P_DH"/>
</dbReference>
<feature type="binding site" evidence="5">
    <location>
        <position position="234"/>
    </location>
    <ligand>
        <name>D-glyceraldehyde 3-phosphate</name>
        <dbReference type="ChEBI" id="CHEBI:59776"/>
    </ligand>
</feature>
<feature type="binding site" evidence="6">
    <location>
        <position position="312"/>
    </location>
    <ligand>
        <name>NAD(+)</name>
        <dbReference type="ChEBI" id="CHEBI:57540"/>
    </ligand>
</feature>
<keyword evidence="3 9" id="KW-0560">Oxidoreductase</keyword>
<feature type="active site" description="Nucleophile" evidence="4">
    <location>
        <position position="152"/>
    </location>
</feature>
<name>A0A7M3MGV3_9BACT</name>
<dbReference type="PIRSF" id="PIRSF000149">
    <property type="entry name" value="GAP_DH"/>
    <property type="match status" value="1"/>
</dbReference>
<dbReference type="GO" id="GO:0051287">
    <property type="term" value="F:NAD binding"/>
    <property type="evidence" value="ECO:0007669"/>
    <property type="project" value="InterPro"/>
</dbReference>
<evidence type="ECO:0000256" key="1">
    <source>
        <dbReference type="ARBA" id="ARBA00007406"/>
    </source>
</evidence>
<dbReference type="InterPro" id="IPR020828">
    <property type="entry name" value="GlycerAld_3-P_DH_NAD(P)-bd"/>
</dbReference>
<gene>
    <name evidence="11" type="primary">gap</name>
    <name evidence="11" type="ORF">DPQ33_04280</name>
</gene>
<evidence type="ECO:0000256" key="6">
    <source>
        <dbReference type="PIRSR" id="PIRSR000149-3"/>
    </source>
</evidence>